<sequence>MKGGSGGGMSGSSISIINFVRARIENIKQQLEGVLPTTGNMTMIGEGGKSN</sequence>
<evidence type="ECO:0000313" key="2">
    <source>
        <dbReference type="Proteomes" id="UP000184536"/>
    </source>
</evidence>
<organism evidence="1 2">
    <name type="scientific">Geosporobacter subterraneus DSM 17957</name>
    <dbReference type="NCBI Taxonomy" id="1121919"/>
    <lineage>
        <taxon>Bacteria</taxon>
        <taxon>Bacillati</taxon>
        <taxon>Bacillota</taxon>
        <taxon>Clostridia</taxon>
        <taxon>Peptostreptococcales</taxon>
        <taxon>Thermotaleaceae</taxon>
        <taxon>Geosporobacter</taxon>
    </lineage>
</organism>
<dbReference type="STRING" id="1121919.SAMN02745975_02423"/>
<dbReference type="EMBL" id="FQZV01000031">
    <property type="protein sequence ID" value="SHJ59310.1"/>
    <property type="molecule type" value="Genomic_DNA"/>
</dbReference>
<accession>A0A1M6KKE8</accession>
<reference evidence="2" key="1">
    <citation type="submission" date="2016-11" db="EMBL/GenBank/DDBJ databases">
        <authorList>
            <person name="Varghese N."/>
            <person name="Submissions S."/>
        </authorList>
    </citation>
    <scope>NUCLEOTIDE SEQUENCE [LARGE SCALE GENOMIC DNA]</scope>
    <source>
        <strain evidence="2">DSM 17957</strain>
    </source>
</reference>
<gene>
    <name evidence="1" type="ORF">SAMN02745975_02423</name>
</gene>
<dbReference type="Proteomes" id="UP000184536">
    <property type="component" value="Unassembled WGS sequence"/>
</dbReference>
<dbReference type="RefSeq" id="WP_207650438.1">
    <property type="nucleotide sequence ID" value="NZ_FQZV01000031.1"/>
</dbReference>
<proteinExistence type="predicted"/>
<name>A0A1M6KKE8_9FIRM</name>
<evidence type="ECO:0000313" key="1">
    <source>
        <dbReference type="EMBL" id="SHJ59310.1"/>
    </source>
</evidence>
<protein>
    <submittedName>
        <fullName evidence="1">Uncharacterized protein</fullName>
    </submittedName>
</protein>
<keyword evidence="2" id="KW-1185">Reference proteome</keyword>
<dbReference type="AlphaFoldDB" id="A0A1M6KKE8"/>